<evidence type="ECO:0000313" key="4">
    <source>
        <dbReference type="Proteomes" id="UP000197535"/>
    </source>
</evidence>
<sequence>MRRTIFSAFFALFTALFASTAFASPVGFNNFYDYSTWAKTSTFGDPVVSSVDATKQTLTIMEPDFTWNWQSQEYRLSHSVATAGTVSFDWSFNWDIDACCSGLNFYINDTLYNLANGYFGNPYNFEGNKSGSFSMAVSAGDIIAFGAFSADGCCQAATNTIWNFNAPTASVPEPASIALLGLGLAGISLTRRRRKNS</sequence>
<comment type="caution">
    <text evidence="3">The sequence shown here is derived from an EMBL/GenBank/DDBJ whole genome shotgun (WGS) entry which is preliminary data.</text>
</comment>
<dbReference type="Proteomes" id="UP000197535">
    <property type="component" value="Unassembled WGS sequence"/>
</dbReference>
<feature type="chain" id="PRO_5012784295" description="Ice-binding protein C-terminal domain-containing protein" evidence="1">
    <location>
        <begin position="24"/>
        <end position="197"/>
    </location>
</feature>
<organism evidence="3 4">
    <name type="scientific">Noviherbaspirillum denitrificans</name>
    <dbReference type="NCBI Taxonomy" id="1968433"/>
    <lineage>
        <taxon>Bacteria</taxon>
        <taxon>Pseudomonadati</taxon>
        <taxon>Pseudomonadota</taxon>
        <taxon>Betaproteobacteria</taxon>
        <taxon>Burkholderiales</taxon>
        <taxon>Oxalobacteraceae</taxon>
        <taxon>Noviherbaspirillum</taxon>
    </lineage>
</organism>
<reference evidence="3 4" key="1">
    <citation type="submission" date="2016-02" db="EMBL/GenBank/DDBJ databases">
        <authorList>
            <person name="Wen L."/>
            <person name="He K."/>
            <person name="Yang H."/>
        </authorList>
    </citation>
    <scope>NUCLEOTIDE SEQUENCE [LARGE SCALE GENOMIC DNA]</scope>
    <source>
        <strain evidence="3 4">TSA40</strain>
    </source>
</reference>
<dbReference type="InterPro" id="IPR013424">
    <property type="entry name" value="Ice-binding_C"/>
</dbReference>
<evidence type="ECO:0000256" key="1">
    <source>
        <dbReference type="SAM" id="SignalP"/>
    </source>
</evidence>
<keyword evidence="4" id="KW-1185">Reference proteome</keyword>
<feature type="signal peptide" evidence="1">
    <location>
        <begin position="1"/>
        <end position="23"/>
    </location>
</feature>
<dbReference type="NCBIfam" id="TIGR02595">
    <property type="entry name" value="PEP_CTERM"/>
    <property type="match status" value="1"/>
</dbReference>
<accession>A0A254TAL4</accession>
<dbReference type="AlphaFoldDB" id="A0A254TAL4"/>
<dbReference type="RefSeq" id="WP_088706586.1">
    <property type="nucleotide sequence ID" value="NZ_LSTO01000001.1"/>
</dbReference>
<keyword evidence="1" id="KW-0732">Signal</keyword>
<evidence type="ECO:0000313" key="3">
    <source>
        <dbReference type="EMBL" id="OWW19681.1"/>
    </source>
</evidence>
<dbReference type="EMBL" id="LSTO01000001">
    <property type="protein sequence ID" value="OWW19681.1"/>
    <property type="molecule type" value="Genomic_DNA"/>
</dbReference>
<protein>
    <recommendedName>
        <fullName evidence="2">Ice-binding protein C-terminal domain-containing protein</fullName>
    </recommendedName>
</protein>
<proteinExistence type="predicted"/>
<name>A0A254TAL4_9BURK</name>
<dbReference type="Pfam" id="PF07589">
    <property type="entry name" value="PEP-CTERM"/>
    <property type="match status" value="1"/>
</dbReference>
<gene>
    <name evidence="3" type="ORF">AYR66_09375</name>
</gene>
<evidence type="ECO:0000259" key="2">
    <source>
        <dbReference type="Pfam" id="PF07589"/>
    </source>
</evidence>
<feature type="domain" description="Ice-binding protein C-terminal" evidence="2">
    <location>
        <begin position="170"/>
        <end position="193"/>
    </location>
</feature>